<dbReference type="Proteomes" id="UP000274033">
    <property type="component" value="Unassembled WGS sequence"/>
</dbReference>
<dbReference type="CDD" id="cd14845">
    <property type="entry name" value="L-Ala-D-Glu_peptidase_like"/>
    <property type="match status" value="1"/>
</dbReference>
<evidence type="ECO:0000256" key="1">
    <source>
        <dbReference type="SAM" id="Phobius"/>
    </source>
</evidence>
<dbReference type="InterPro" id="IPR052179">
    <property type="entry name" value="DD-CPase-like"/>
</dbReference>
<evidence type="ECO:0000313" key="4">
    <source>
        <dbReference type="Proteomes" id="UP000274033"/>
    </source>
</evidence>
<keyword evidence="1" id="KW-0472">Membrane</keyword>
<keyword evidence="1" id="KW-1133">Transmembrane helix</keyword>
<dbReference type="GO" id="GO:0008233">
    <property type="term" value="F:peptidase activity"/>
    <property type="evidence" value="ECO:0007669"/>
    <property type="project" value="InterPro"/>
</dbReference>
<proteinExistence type="predicted"/>
<comment type="caution">
    <text evidence="3">The sequence shown here is derived from an EMBL/GenBank/DDBJ whole genome shotgun (WGS) entry which is preliminary data.</text>
</comment>
<evidence type="ECO:0000259" key="2">
    <source>
        <dbReference type="Pfam" id="PF13539"/>
    </source>
</evidence>
<dbReference type="AlphaFoldDB" id="A0A3N9UF25"/>
<sequence length="189" mass="21452">MKINWISNLFILFIFLVLLIIIFYNRYLTQLELPFEPEINEDAPAPTNTHPIVQEKADELIQRSANSGITIVITDSFRSAEDQDRLYEIGRSVEGNIVTHAKGGESYHNFGLAVDFAIKTPTGDVIWDMNYDGNGNGVADWTEVVIIAKSLGFKWGGDWPKFKDYPHLQMDFGLSIYDLQRGERPPESP</sequence>
<feature type="domain" description="Peptidase M15C" evidence="2">
    <location>
        <begin position="101"/>
        <end position="170"/>
    </location>
</feature>
<keyword evidence="4" id="KW-1185">Reference proteome</keyword>
<dbReference type="Gene3D" id="3.30.1380.10">
    <property type="match status" value="1"/>
</dbReference>
<feature type="transmembrane region" description="Helical" evidence="1">
    <location>
        <begin position="6"/>
        <end position="24"/>
    </location>
</feature>
<evidence type="ECO:0000313" key="3">
    <source>
        <dbReference type="EMBL" id="RQW74853.1"/>
    </source>
</evidence>
<dbReference type="PANTHER" id="PTHR34385:SF1">
    <property type="entry name" value="PEPTIDOGLYCAN L-ALANYL-D-GLUTAMATE ENDOPEPTIDASE CWLK"/>
    <property type="match status" value="1"/>
</dbReference>
<reference evidence="3 4" key="1">
    <citation type="journal article" date="2013" name="J. Microbiol.">
        <title>Lysinibacillus chungkukjangi sp. nov., isolated from Chungkukjang, Korean fermented soybean food.</title>
        <authorList>
            <person name="Kim S.J."/>
            <person name="Jang Y.H."/>
            <person name="Hamada M."/>
            <person name="Ahn J.H."/>
            <person name="Weon H.Y."/>
            <person name="Suzuki K."/>
            <person name="Whang K.S."/>
            <person name="Kwon S.W."/>
        </authorList>
    </citation>
    <scope>NUCLEOTIDE SEQUENCE [LARGE SCALE GENOMIC DNA]</scope>
    <source>
        <strain evidence="3 4">MCCC 1A12701</strain>
    </source>
</reference>
<accession>A0A3N9UF25</accession>
<name>A0A3N9UF25_9BACI</name>
<dbReference type="InterPro" id="IPR009045">
    <property type="entry name" value="Zn_M74/Hedgehog-like"/>
</dbReference>
<dbReference type="PANTHER" id="PTHR34385">
    <property type="entry name" value="D-ALANYL-D-ALANINE CARBOXYPEPTIDASE"/>
    <property type="match status" value="1"/>
</dbReference>
<dbReference type="SUPFAM" id="SSF55166">
    <property type="entry name" value="Hedgehog/DD-peptidase"/>
    <property type="match status" value="1"/>
</dbReference>
<dbReference type="Pfam" id="PF13539">
    <property type="entry name" value="Peptidase_M15_4"/>
    <property type="match status" value="1"/>
</dbReference>
<dbReference type="EMBL" id="RRCT01000007">
    <property type="protein sequence ID" value="RQW74853.1"/>
    <property type="molecule type" value="Genomic_DNA"/>
</dbReference>
<protein>
    <submittedName>
        <fullName evidence="3">M15 family peptidase</fullName>
    </submittedName>
</protein>
<gene>
    <name evidence="3" type="ORF">EBB45_09660</name>
</gene>
<keyword evidence="1" id="KW-0812">Transmembrane</keyword>
<dbReference type="RefSeq" id="WP_124764277.1">
    <property type="nucleotide sequence ID" value="NZ_JAFBDY010000006.1"/>
</dbReference>
<organism evidence="3 4">
    <name type="scientific">Lysinibacillus composti</name>
    <dbReference type="NCBI Taxonomy" id="720633"/>
    <lineage>
        <taxon>Bacteria</taxon>
        <taxon>Bacillati</taxon>
        <taxon>Bacillota</taxon>
        <taxon>Bacilli</taxon>
        <taxon>Bacillales</taxon>
        <taxon>Bacillaceae</taxon>
        <taxon>Lysinibacillus</taxon>
    </lineage>
</organism>
<dbReference type="InterPro" id="IPR039561">
    <property type="entry name" value="Peptidase_M15C"/>
</dbReference>